<feature type="compositionally biased region" description="Polar residues" evidence="1">
    <location>
        <begin position="242"/>
        <end position="254"/>
    </location>
</feature>
<organism evidence="2 3">
    <name type="scientific">Gallibacterium genomosp. 3</name>
    <dbReference type="NCBI Taxonomy" id="505345"/>
    <lineage>
        <taxon>Bacteria</taxon>
        <taxon>Pseudomonadati</taxon>
        <taxon>Pseudomonadota</taxon>
        <taxon>Gammaproteobacteria</taxon>
        <taxon>Pasteurellales</taxon>
        <taxon>Pasteurellaceae</taxon>
        <taxon>Gallibacterium</taxon>
    </lineage>
</organism>
<dbReference type="STRING" id="505345.QV06_01120"/>
<feature type="compositionally biased region" description="Basic and acidic residues" evidence="1">
    <location>
        <begin position="49"/>
        <end position="65"/>
    </location>
</feature>
<evidence type="ECO:0000256" key="1">
    <source>
        <dbReference type="SAM" id="MobiDB-lite"/>
    </source>
</evidence>
<dbReference type="Proteomes" id="UP000092626">
    <property type="component" value="Unassembled WGS sequence"/>
</dbReference>
<protein>
    <submittedName>
        <fullName evidence="2">Uncharacterized protein</fullName>
    </submittedName>
</protein>
<feature type="region of interest" description="Disordered" evidence="1">
    <location>
        <begin position="1"/>
        <end position="65"/>
    </location>
</feature>
<dbReference type="RefSeq" id="WP_065236568.1">
    <property type="nucleotide sequence ID" value="NZ_JTJR01000005.1"/>
</dbReference>
<proteinExistence type="predicted"/>
<reference evidence="2 3" key="1">
    <citation type="submission" date="2014-11" db="EMBL/GenBank/DDBJ databases">
        <title>Pan-genome of Gallibacterium spp.</title>
        <authorList>
            <person name="Kudirkiene E."/>
            <person name="Bojesen A.M."/>
        </authorList>
    </citation>
    <scope>NUCLEOTIDE SEQUENCE [LARGE SCALE GENOMIC DNA]</scope>
    <source>
        <strain evidence="2 3">59/S3/89</strain>
    </source>
</reference>
<evidence type="ECO:0000313" key="2">
    <source>
        <dbReference type="EMBL" id="OBX05760.1"/>
    </source>
</evidence>
<accession>A0A1A7PX80</accession>
<dbReference type="AlphaFoldDB" id="A0A1A7PX80"/>
<comment type="caution">
    <text evidence="2">The sequence shown here is derived from an EMBL/GenBank/DDBJ whole genome shotgun (WGS) entry which is preliminary data.</text>
</comment>
<gene>
    <name evidence="2" type="ORF">QV06_01120</name>
</gene>
<name>A0A1A7PX80_9PAST</name>
<dbReference type="EMBL" id="JTJR01000005">
    <property type="protein sequence ID" value="OBX05760.1"/>
    <property type="molecule type" value="Genomic_DNA"/>
</dbReference>
<feature type="region of interest" description="Disordered" evidence="1">
    <location>
        <begin position="242"/>
        <end position="276"/>
    </location>
</feature>
<sequence length="276" mass="30743">MENQESQQFDEAAAFEEAASEVKLGGEPQVTNTDADTTESSLPDQQVKPSEEIKDDVPDWLKDASDEVRENVRKLEEDKKRFEHMAKSQRGRVGALSKKYQQAKAALDQLNASQTNLDEDIAKLQEDYPEMASILSRLIAGQNQRLNAISEPLSKMAEANVQDLAQQELDGSIALVSEAVPDAEQIISDQGFHQWVQAQPKGVQALFYSDDPSDAIYLLSEYKKVISAKQDNRLKRTQQMSAMTLPNGRNSPKGNQGDLDENALFDSIAEGMKRNR</sequence>
<feature type="compositionally biased region" description="Low complexity" evidence="1">
    <location>
        <begin position="1"/>
        <end position="17"/>
    </location>
</feature>
<feature type="compositionally biased region" description="Polar residues" evidence="1">
    <location>
        <begin position="29"/>
        <end position="48"/>
    </location>
</feature>
<evidence type="ECO:0000313" key="3">
    <source>
        <dbReference type="Proteomes" id="UP000092626"/>
    </source>
</evidence>